<feature type="compositionally biased region" description="Basic and acidic residues" evidence="1">
    <location>
        <begin position="209"/>
        <end position="219"/>
    </location>
</feature>
<feature type="compositionally biased region" description="Low complexity" evidence="1">
    <location>
        <begin position="71"/>
        <end position="81"/>
    </location>
</feature>
<dbReference type="EMBL" id="NHTK01005440">
    <property type="protein sequence ID" value="PPQ78939.1"/>
    <property type="molecule type" value="Genomic_DNA"/>
</dbReference>
<accession>A0A409WKD5</accession>
<feature type="compositionally biased region" description="Polar residues" evidence="1">
    <location>
        <begin position="87"/>
        <end position="96"/>
    </location>
</feature>
<gene>
    <name evidence="2" type="ORF">CVT24_012463</name>
</gene>
<evidence type="ECO:0000313" key="3">
    <source>
        <dbReference type="Proteomes" id="UP000284842"/>
    </source>
</evidence>
<keyword evidence="3" id="KW-1185">Reference proteome</keyword>
<feature type="compositionally biased region" description="Low complexity" evidence="1">
    <location>
        <begin position="97"/>
        <end position="106"/>
    </location>
</feature>
<comment type="caution">
    <text evidence="2">The sequence shown here is derived from an EMBL/GenBank/DDBJ whole genome shotgun (WGS) entry which is preliminary data.</text>
</comment>
<sequence length="257" mass="27109">MDTPFVAGQKMTEDGPTVSFGEASSGRISQAPQTPAKQKDILGDVNANNAGENKGTPDPPSTIKQARRKPTTSGSDTTAAGGKKRSVSGTILPRNQTTSPTSSSSKSELKPNDGLQSSTDSPIYRPTVLRRRRIRQNQLSHVDDEEENEDSEHGSEPPQSSTDDGSSATGTDADDEGECENNDENSKEVIDVDMYDAANDDGHQNATRNDGHVPEVDGRVTESDRVVAVVEDDVVEVGVVVLPPLLVVTIANGGGIG</sequence>
<evidence type="ECO:0000256" key="1">
    <source>
        <dbReference type="SAM" id="MobiDB-lite"/>
    </source>
</evidence>
<protein>
    <submittedName>
        <fullName evidence="2">Uncharacterized protein</fullName>
    </submittedName>
</protein>
<organism evidence="2 3">
    <name type="scientific">Panaeolus cyanescens</name>
    <dbReference type="NCBI Taxonomy" id="181874"/>
    <lineage>
        <taxon>Eukaryota</taxon>
        <taxon>Fungi</taxon>
        <taxon>Dikarya</taxon>
        <taxon>Basidiomycota</taxon>
        <taxon>Agaricomycotina</taxon>
        <taxon>Agaricomycetes</taxon>
        <taxon>Agaricomycetidae</taxon>
        <taxon>Agaricales</taxon>
        <taxon>Agaricineae</taxon>
        <taxon>Galeropsidaceae</taxon>
        <taxon>Panaeolus</taxon>
    </lineage>
</organism>
<feature type="compositionally biased region" description="Polar residues" evidence="1">
    <location>
        <begin position="26"/>
        <end position="36"/>
    </location>
</feature>
<dbReference type="AlphaFoldDB" id="A0A409WKD5"/>
<feature type="region of interest" description="Disordered" evidence="1">
    <location>
        <begin position="1"/>
        <end position="219"/>
    </location>
</feature>
<name>A0A409WKD5_9AGAR</name>
<feature type="compositionally biased region" description="Low complexity" evidence="1">
    <location>
        <begin position="160"/>
        <end position="171"/>
    </location>
</feature>
<proteinExistence type="predicted"/>
<dbReference type="InParanoid" id="A0A409WKD5"/>
<dbReference type="Proteomes" id="UP000284842">
    <property type="component" value="Unassembled WGS sequence"/>
</dbReference>
<evidence type="ECO:0000313" key="2">
    <source>
        <dbReference type="EMBL" id="PPQ78939.1"/>
    </source>
</evidence>
<reference evidence="2 3" key="1">
    <citation type="journal article" date="2018" name="Evol. Lett.">
        <title>Horizontal gene cluster transfer increased hallucinogenic mushroom diversity.</title>
        <authorList>
            <person name="Reynolds H.T."/>
            <person name="Vijayakumar V."/>
            <person name="Gluck-Thaler E."/>
            <person name="Korotkin H.B."/>
            <person name="Matheny P.B."/>
            <person name="Slot J.C."/>
        </authorList>
    </citation>
    <scope>NUCLEOTIDE SEQUENCE [LARGE SCALE GENOMIC DNA]</scope>
    <source>
        <strain evidence="2 3">2629</strain>
    </source>
</reference>
<feature type="compositionally biased region" description="Acidic residues" evidence="1">
    <location>
        <begin position="172"/>
        <end position="183"/>
    </location>
</feature>